<organism evidence="1 2">
    <name type="scientific">Rhodovibrio sodomensis</name>
    <dbReference type="NCBI Taxonomy" id="1088"/>
    <lineage>
        <taxon>Bacteria</taxon>
        <taxon>Pseudomonadati</taxon>
        <taxon>Pseudomonadota</taxon>
        <taxon>Alphaproteobacteria</taxon>
        <taxon>Rhodospirillales</taxon>
        <taxon>Rhodovibrionaceae</taxon>
        <taxon>Rhodovibrio</taxon>
    </lineage>
</organism>
<dbReference type="EMBL" id="NRRL01000213">
    <property type="protein sequence ID" value="MBK1671538.1"/>
    <property type="molecule type" value="Genomic_DNA"/>
</dbReference>
<dbReference type="Proteomes" id="UP001296873">
    <property type="component" value="Unassembled WGS sequence"/>
</dbReference>
<proteinExistence type="predicted"/>
<dbReference type="PANTHER" id="PTHR30298">
    <property type="entry name" value="H REPEAT-ASSOCIATED PREDICTED TRANSPOSASE"/>
    <property type="match status" value="1"/>
</dbReference>
<evidence type="ECO:0000313" key="2">
    <source>
        <dbReference type="Proteomes" id="UP001296873"/>
    </source>
</evidence>
<sequence length="138" mass="14868">MSASVQDRRRGVPVVSSIRWYVCPSVCQLPCTRSLISPSCSRKSGEATHIPRRSATWGSRDAYIALDGKTLKRSFDQLNDQAAAATLSAFASDDALILAHTELDGSSDEVAAVQEMIADLNVSGVLFTVDALHCQKNL</sequence>
<evidence type="ECO:0008006" key="3">
    <source>
        <dbReference type="Google" id="ProtNLM"/>
    </source>
</evidence>
<reference evidence="1 2" key="1">
    <citation type="journal article" date="2020" name="Microorganisms">
        <title>Osmotic Adaptation and Compatible Solute Biosynthesis of Phototrophic Bacteria as Revealed from Genome Analyses.</title>
        <authorList>
            <person name="Imhoff J.F."/>
            <person name="Rahn T."/>
            <person name="Kunzel S."/>
            <person name="Keller A."/>
            <person name="Neulinger S.C."/>
        </authorList>
    </citation>
    <scope>NUCLEOTIDE SEQUENCE [LARGE SCALE GENOMIC DNA]</scope>
    <source>
        <strain evidence="1 2">DSM 9895</strain>
    </source>
</reference>
<dbReference type="InterPro" id="IPR051698">
    <property type="entry name" value="Transposase_11-like"/>
</dbReference>
<keyword evidence="2" id="KW-1185">Reference proteome</keyword>
<protein>
    <recommendedName>
        <fullName evidence="3">ISAs1 family transposase</fullName>
    </recommendedName>
</protein>
<gene>
    <name evidence="1" type="ORF">CKO28_26420</name>
</gene>
<evidence type="ECO:0000313" key="1">
    <source>
        <dbReference type="EMBL" id="MBK1671538.1"/>
    </source>
</evidence>
<dbReference type="PANTHER" id="PTHR30298:SF0">
    <property type="entry name" value="PROTEIN YBFL-RELATED"/>
    <property type="match status" value="1"/>
</dbReference>
<dbReference type="NCBIfam" id="NF033564">
    <property type="entry name" value="transpos_ISAs1"/>
    <property type="match status" value="1"/>
</dbReference>
<accession>A0ABS1DPX2</accession>
<name>A0ABS1DPX2_9PROT</name>
<dbReference type="InterPro" id="IPR047647">
    <property type="entry name" value="ISAs1_transpos"/>
</dbReference>
<comment type="caution">
    <text evidence="1">The sequence shown here is derived from an EMBL/GenBank/DDBJ whole genome shotgun (WGS) entry which is preliminary data.</text>
</comment>